<dbReference type="EMBL" id="JAUKTV010000005">
    <property type="protein sequence ID" value="KAK0736805.1"/>
    <property type="molecule type" value="Genomic_DNA"/>
</dbReference>
<gene>
    <name evidence="1" type="ORF">B0T21DRAFT_347240</name>
</gene>
<accession>A0AA40EEC9</accession>
<organism evidence="1 2">
    <name type="scientific">Apiosordaria backusii</name>
    <dbReference type="NCBI Taxonomy" id="314023"/>
    <lineage>
        <taxon>Eukaryota</taxon>
        <taxon>Fungi</taxon>
        <taxon>Dikarya</taxon>
        <taxon>Ascomycota</taxon>
        <taxon>Pezizomycotina</taxon>
        <taxon>Sordariomycetes</taxon>
        <taxon>Sordariomycetidae</taxon>
        <taxon>Sordariales</taxon>
        <taxon>Lasiosphaeriaceae</taxon>
        <taxon>Apiosordaria</taxon>
    </lineage>
</organism>
<dbReference type="AlphaFoldDB" id="A0AA40EEC9"/>
<name>A0AA40EEC9_9PEZI</name>
<keyword evidence="2" id="KW-1185">Reference proteome</keyword>
<protein>
    <submittedName>
        <fullName evidence="1">Uncharacterized protein</fullName>
    </submittedName>
</protein>
<evidence type="ECO:0000313" key="1">
    <source>
        <dbReference type="EMBL" id="KAK0736805.1"/>
    </source>
</evidence>
<reference evidence="1" key="1">
    <citation type="submission" date="2023-06" db="EMBL/GenBank/DDBJ databases">
        <title>Genome-scale phylogeny and comparative genomics of the fungal order Sordariales.</title>
        <authorList>
            <consortium name="Lawrence Berkeley National Laboratory"/>
            <person name="Hensen N."/>
            <person name="Bonometti L."/>
            <person name="Westerberg I."/>
            <person name="Brannstrom I.O."/>
            <person name="Guillou S."/>
            <person name="Cros-Aarteil S."/>
            <person name="Calhoun S."/>
            <person name="Haridas S."/>
            <person name="Kuo A."/>
            <person name="Mondo S."/>
            <person name="Pangilinan J."/>
            <person name="Riley R."/>
            <person name="Labutti K."/>
            <person name="Andreopoulos B."/>
            <person name="Lipzen A."/>
            <person name="Chen C."/>
            <person name="Yanf M."/>
            <person name="Daum C."/>
            <person name="Ng V."/>
            <person name="Clum A."/>
            <person name="Steindorff A."/>
            <person name="Ohm R."/>
            <person name="Martin F."/>
            <person name="Silar P."/>
            <person name="Natvig D."/>
            <person name="Lalanne C."/>
            <person name="Gautier V."/>
            <person name="Ament-Velasquez S.L."/>
            <person name="Kruys A."/>
            <person name="Hutchinson M.I."/>
            <person name="Powell A.J."/>
            <person name="Barry K."/>
            <person name="Miller A.N."/>
            <person name="Grigoriev I.V."/>
            <person name="Debuchy R."/>
            <person name="Gladieux P."/>
            <person name="Thoren M.H."/>
            <person name="Johannesson H."/>
        </authorList>
    </citation>
    <scope>NUCLEOTIDE SEQUENCE</scope>
    <source>
        <strain evidence="1">CBS 540.89</strain>
    </source>
</reference>
<dbReference type="Proteomes" id="UP001172159">
    <property type="component" value="Unassembled WGS sequence"/>
</dbReference>
<evidence type="ECO:0000313" key="2">
    <source>
        <dbReference type="Proteomes" id="UP001172159"/>
    </source>
</evidence>
<comment type="caution">
    <text evidence="1">The sequence shown here is derived from an EMBL/GenBank/DDBJ whole genome shotgun (WGS) entry which is preliminary data.</text>
</comment>
<proteinExistence type="predicted"/>
<sequence length="175" mass="19026">MVGCHCKNGVGIAPSALLPDGIEFDVCTRRDLSVTAAPQSPTRGELEARPVRAIYNHGIKSLVTEACWIRTLLSLQQLPVISRACRHPAIIACRDALPFLGIARVNDKHLTTTRLNMTSFIAKKLPKAITSWAPRVSSASSLSNGFQPCRSIEPTSLSAGFKLKGIFNDIKDVKF</sequence>